<evidence type="ECO:0000313" key="5">
    <source>
        <dbReference type="Proteomes" id="UP000199126"/>
    </source>
</evidence>
<dbReference type="PANTHER" id="PTHR42760:SF115">
    <property type="entry name" value="3-OXOACYL-[ACYL-CARRIER-PROTEIN] REDUCTASE FABG"/>
    <property type="match status" value="1"/>
</dbReference>
<dbReference type="PRINTS" id="PR00080">
    <property type="entry name" value="SDRFAMILY"/>
</dbReference>
<keyword evidence="2" id="KW-0560">Oxidoreductase</keyword>
<dbReference type="FunFam" id="3.40.50.720:FF:000084">
    <property type="entry name" value="Short-chain dehydrogenase reductase"/>
    <property type="match status" value="1"/>
</dbReference>
<accession>A0A1H8UEM3</accession>
<evidence type="ECO:0000256" key="3">
    <source>
        <dbReference type="RuleBase" id="RU000363"/>
    </source>
</evidence>
<dbReference type="NCBIfam" id="NF006132">
    <property type="entry name" value="PRK08277.1"/>
    <property type="match status" value="1"/>
</dbReference>
<dbReference type="PANTHER" id="PTHR42760">
    <property type="entry name" value="SHORT-CHAIN DEHYDROGENASES/REDUCTASES FAMILY MEMBER"/>
    <property type="match status" value="1"/>
</dbReference>
<dbReference type="OrthoDB" id="7442at2157"/>
<dbReference type="Pfam" id="PF00106">
    <property type="entry name" value="adh_short"/>
    <property type="match status" value="1"/>
</dbReference>
<sequence>MSVPNKFDIEGKVCVITGGSGVLGTEMAKAIGQNGGKVVLLARREEGLEETSAELTELDIDHLTVSASVLDRAELEAAAEMAIEEYGRIDVLINAAGGNNPEATTGPETSFFDLPKEGFENVLNVNLIGTVLSSQVFGKHLVEQGEGVILNVSSMNAFTPLTKIPGYSSAKAAVSNFTEWLAVHISHNYSTDIRVNAIAPGFYLTEQNRYLLIDEETGEYTDRGQSIIDHTPQGRFGDPSDLATTVLWLISPGSEFVHGTVIPIDGGFSAYSGV</sequence>
<comment type="similarity">
    <text evidence="1 3">Belongs to the short-chain dehydrogenases/reductases (SDR) family.</text>
</comment>
<dbReference type="GO" id="GO:0016616">
    <property type="term" value="F:oxidoreductase activity, acting on the CH-OH group of donors, NAD or NADP as acceptor"/>
    <property type="evidence" value="ECO:0007669"/>
    <property type="project" value="TreeGrafter"/>
</dbReference>
<proteinExistence type="inferred from homology"/>
<organism evidence="4 5">
    <name type="scientific">Halogranum amylolyticum</name>
    <dbReference type="NCBI Taxonomy" id="660520"/>
    <lineage>
        <taxon>Archaea</taxon>
        <taxon>Methanobacteriati</taxon>
        <taxon>Methanobacteriota</taxon>
        <taxon>Stenosarchaea group</taxon>
        <taxon>Halobacteria</taxon>
        <taxon>Halobacteriales</taxon>
        <taxon>Haloferacaceae</taxon>
    </lineage>
</organism>
<gene>
    <name evidence="4" type="ORF">SAMN04487948_110135</name>
</gene>
<dbReference type="InterPro" id="IPR002347">
    <property type="entry name" value="SDR_fam"/>
</dbReference>
<dbReference type="EMBL" id="FODV01000010">
    <property type="protein sequence ID" value="SEP01333.1"/>
    <property type="molecule type" value="Genomic_DNA"/>
</dbReference>
<dbReference type="SUPFAM" id="SSF51735">
    <property type="entry name" value="NAD(P)-binding Rossmann-fold domains"/>
    <property type="match status" value="1"/>
</dbReference>
<dbReference type="AlphaFoldDB" id="A0A1H8UEM3"/>
<reference evidence="5" key="1">
    <citation type="submission" date="2016-10" db="EMBL/GenBank/DDBJ databases">
        <authorList>
            <person name="Varghese N."/>
            <person name="Submissions S."/>
        </authorList>
    </citation>
    <scope>NUCLEOTIDE SEQUENCE [LARGE SCALE GENOMIC DNA]</scope>
    <source>
        <strain evidence="5">CGMCC 1.10121</strain>
    </source>
</reference>
<dbReference type="PRINTS" id="PR00081">
    <property type="entry name" value="GDHRDH"/>
</dbReference>
<protein>
    <submittedName>
        <fullName evidence="4">NAD(P)-dependent dehydrogenase, short-chain alcohol dehydrogenase family</fullName>
    </submittedName>
</protein>
<keyword evidence="5" id="KW-1185">Reference proteome</keyword>
<evidence type="ECO:0000256" key="1">
    <source>
        <dbReference type="ARBA" id="ARBA00006484"/>
    </source>
</evidence>
<dbReference type="Gene3D" id="3.40.50.720">
    <property type="entry name" value="NAD(P)-binding Rossmann-like Domain"/>
    <property type="match status" value="1"/>
</dbReference>
<name>A0A1H8UEM3_9EURY</name>
<dbReference type="PROSITE" id="PS00061">
    <property type="entry name" value="ADH_SHORT"/>
    <property type="match status" value="1"/>
</dbReference>
<dbReference type="InterPro" id="IPR020904">
    <property type="entry name" value="Sc_DH/Rdtase_CS"/>
</dbReference>
<dbReference type="RefSeq" id="WP_089826115.1">
    <property type="nucleotide sequence ID" value="NZ_FODV01000010.1"/>
</dbReference>
<dbReference type="InterPro" id="IPR036291">
    <property type="entry name" value="NAD(P)-bd_dom_sf"/>
</dbReference>
<dbReference type="Proteomes" id="UP000199126">
    <property type="component" value="Unassembled WGS sequence"/>
</dbReference>
<evidence type="ECO:0000256" key="2">
    <source>
        <dbReference type="ARBA" id="ARBA00023002"/>
    </source>
</evidence>
<evidence type="ECO:0000313" key="4">
    <source>
        <dbReference type="EMBL" id="SEP01333.1"/>
    </source>
</evidence>